<feature type="transmembrane region" description="Helical" evidence="8">
    <location>
        <begin position="229"/>
        <end position="249"/>
    </location>
</feature>
<keyword evidence="4 8" id="KW-1003">Cell membrane</keyword>
<keyword evidence="5 8" id="KW-0812">Transmembrane</keyword>
<evidence type="ECO:0000256" key="1">
    <source>
        <dbReference type="ARBA" id="ARBA00004651"/>
    </source>
</evidence>
<sequence length="252" mass="27707">MDYTLILMVVGAVFLGSLMRATFGFGDSVVSMPLLALLPIPFSVSVSLIGLTGMTTALMSIQRGWKDKDPVVIKKLTLATIIGIPVGLILVRFAEQSVINLILGSVLVIYSMYSLTASPARRDYLQAKFENPNYSYPFGFLGGMLGSAYNMNGIPVVLYAAARDWTPRQFLGTVQSHFLISSVFVISGHALSGFWNWDVAIYFAFSVPVVALAMYIGRKIYNKIDTDKFRTYIFIMILILGAVNIGNFIQAI</sequence>
<dbReference type="Proteomes" id="UP000306420">
    <property type="component" value="Unassembled WGS sequence"/>
</dbReference>
<keyword evidence="3" id="KW-0813">Transport</keyword>
<evidence type="ECO:0000313" key="10">
    <source>
        <dbReference type="Proteomes" id="UP000306420"/>
    </source>
</evidence>
<dbReference type="AlphaFoldDB" id="A0A5R9EMY8"/>
<dbReference type="InterPro" id="IPR002781">
    <property type="entry name" value="TM_pro_TauE-like"/>
</dbReference>
<evidence type="ECO:0000256" key="2">
    <source>
        <dbReference type="ARBA" id="ARBA00009142"/>
    </source>
</evidence>
<dbReference type="PANTHER" id="PTHR30269:SF37">
    <property type="entry name" value="MEMBRANE TRANSPORTER PROTEIN"/>
    <property type="match status" value="1"/>
</dbReference>
<feature type="transmembrane region" description="Helical" evidence="8">
    <location>
        <begin position="199"/>
        <end position="217"/>
    </location>
</feature>
<dbReference type="RefSeq" id="WP_138403868.1">
    <property type="nucleotide sequence ID" value="NZ_VBSP01000005.1"/>
</dbReference>
<proteinExistence type="inferred from homology"/>
<keyword evidence="7 8" id="KW-0472">Membrane</keyword>
<comment type="subcellular location">
    <subcellularLocation>
        <location evidence="1 8">Cell membrane</location>
        <topology evidence="1 8">Multi-pass membrane protein</topology>
    </subcellularLocation>
</comment>
<dbReference type="EMBL" id="VBSP01000005">
    <property type="protein sequence ID" value="TLQ48974.1"/>
    <property type="molecule type" value="Genomic_DNA"/>
</dbReference>
<dbReference type="Pfam" id="PF01925">
    <property type="entry name" value="TauE"/>
    <property type="match status" value="1"/>
</dbReference>
<gene>
    <name evidence="9" type="ORF">FEZ33_02770</name>
</gene>
<dbReference type="OrthoDB" id="668749at2"/>
<comment type="caution">
    <text evidence="9">The sequence shown here is derived from an EMBL/GenBank/DDBJ whole genome shotgun (WGS) entry which is preliminary data.</text>
</comment>
<dbReference type="PANTHER" id="PTHR30269">
    <property type="entry name" value="TRANSMEMBRANE PROTEIN YFCA"/>
    <property type="match status" value="1"/>
</dbReference>
<reference evidence="9 10" key="1">
    <citation type="submission" date="2019-05" db="EMBL/GenBank/DDBJ databases">
        <title>The metagenome of a microbial culture collection derived from dairy environment covers the genomic content of the human microbiome.</title>
        <authorList>
            <person name="Roder T."/>
            <person name="Wuthrich D."/>
            <person name="Sattari Z."/>
            <person name="Von Ah U."/>
            <person name="Bar C."/>
            <person name="Ronchi F."/>
            <person name="Macpherson A.J."/>
            <person name="Ganal-Vonarburg S.C."/>
            <person name="Bruggmann R."/>
            <person name="Vergeres G."/>
        </authorList>
    </citation>
    <scope>NUCLEOTIDE SEQUENCE [LARGE SCALE GENOMIC DNA]</scope>
    <source>
        <strain evidence="9 10">FAM 24227</strain>
    </source>
</reference>
<feature type="transmembrane region" description="Helical" evidence="8">
    <location>
        <begin position="97"/>
        <end position="117"/>
    </location>
</feature>
<evidence type="ECO:0000256" key="3">
    <source>
        <dbReference type="ARBA" id="ARBA00022448"/>
    </source>
</evidence>
<evidence type="ECO:0000256" key="7">
    <source>
        <dbReference type="ARBA" id="ARBA00023136"/>
    </source>
</evidence>
<dbReference type="GO" id="GO:0005886">
    <property type="term" value="C:plasma membrane"/>
    <property type="evidence" value="ECO:0007669"/>
    <property type="project" value="UniProtKB-SubCell"/>
</dbReference>
<feature type="transmembrane region" description="Helical" evidence="8">
    <location>
        <begin position="71"/>
        <end position="91"/>
    </location>
</feature>
<evidence type="ECO:0000256" key="4">
    <source>
        <dbReference type="ARBA" id="ARBA00022475"/>
    </source>
</evidence>
<evidence type="ECO:0000256" key="5">
    <source>
        <dbReference type="ARBA" id="ARBA00022692"/>
    </source>
</evidence>
<accession>A0A5R9EMY8</accession>
<keyword evidence="6 8" id="KW-1133">Transmembrane helix</keyword>
<evidence type="ECO:0000313" key="9">
    <source>
        <dbReference type="EMBL" id="TLQ48974.1"/>
    </source>
</evidence>
<protein>
    <recommendedName>
        <fullName evidence="8">Probable membrane transporter protein</fullName>
    </recommendedName>
</protein>
<organism evidence="9 10">
    <name type="scientific">Ruoffia tabacinasalis</name>
    <dbReference type="NCBI Taxonomy" id="87458"/>
    <lineage>
        <taxon>Bacteria</taxon>
        <taxon>Bacillati</taxon>
        <taxon>Bacillota</taxon>
        <taxon>Bacilli</taxon>
        <taxon>Lactobacillales</taxon>
        <taxon>Aerococcaceae</taxon>
        <taxon>Ruoffia</taxon>
    </lineage>
</organism>
<comment type="similarity">
    <text evidence="2 8">Belongs to the 4-toluene sulfonate uptake permease (TSUP) (TC 2.A.102) family.</text>
</comment>
<evidence type="ECO:0000256" key="6">
    <source>
        <dbReference type="ARBA" id="ARBA00022989"/>
    </source>
</evidence>
<feature type="transmembrane region" description="Helical" evidence="8">
    <location>
        <begin position="36"/>
        <end position="59"/>
    </location>
</feature>
<dbReference type="InterPro" id="IPR052017">
    <property type="entry name" value="TSUP"/>
</dbReference>
<evidence type="ECO:0000256" key="8">
    <source>
        <dbReference type="RuleBase" id="RU363041"/>
    </source>
</evidence>
<name>A0A5R9EMY8_9LACT</name>
<feature type="transmembrane region" description="Helical" evidence="8">
    <location>
        <begin position="138"/>
        <end position="162"/>
    </location>
</feature>